<name>A0ABX1H1B2_9ACTN</name>
<dbReference type="PROSITE" id="PS51186">
    <property type="entry name" value="GNAT"/>
    <property type="match status" value="1"/>
</dbReference>
<evidence type="ECO:0000313" key="5">
    <source>
        <dbReference type="Proteomes" id="UP000772196"/>
    </source>
</evidence>
<proteinExistence type="predicted"/>
<accession>A0ABX1H1B2</accession>
<dbReference type="CDD" id="cd04301">
    <property type="entry name" value="NAT_SF"/>
    <property type="match status" value="1"/>
</dbReference>
<protein>
    <submittedName>
        <fullName evidence="4">GNAT family N-acetyltransferase</fullName>
    </submittedName>
</protein>
<evidence type="ECO:0000256" key="2">
    <source>
        <dbReference type="ARBA" id="ARBA00023315"/>
    </source>
</evidence>
<sequence length="184" mass="20584">MSTDAAISEANTDAKRAEVQDLFSRTFQGIAPNAIPAVKDDRLYAPLVLRYHDIETGQLAGAALTCRSEVAVGMTMMQRLEYAPVLDRHSVLDLMAVAPAFRGRGIGSALVREMEDRLKERGVRIWFGNATRDLETARLREFYARHGFTVLPDGQPLPDLLGRSWVLPTAEQPAFFFYKQIKKS</sequence>
<keyword evidence="2" id="KW-0012">Acyltransferase</keyword>
<dbReference type="Proteomes" id="UP000772196">
    <property type="component" value="Unassembled WGS sequence"/>
</dbReference>
<dbReference type="EMBL" id="JAAWWP010000005">
    <property type="protein sequence ID" value="NKI41808.1"/>
    <property type="molecule type" value="Genomic_DNA"/>
</dbReference>
<dbReference type="InterPro" id="IPR050832">
    <property type="entry name" value="Bact_Acetyltransf"/>
</dbReference>
<dbReference type="PANTHER" id="PTHR43877">
    <property type="entry name" value="AMINOALKYLPHOSPHONATE N-ACETYLTRANSFERASE-RELATED-RELATED"/>
    <property type="match status" value="1"/>
</dbReference>
<dbReference type="RefSeq" id="WP_168538370.1">
    <property type="nucleotide sequence ID" value="NZ_JAAWWP010000005.1"/>
</dbReference>
<keyword evidence="1" id="KW-0808">Transferase</keyword>
<feature type="domain" description="N-acetyltransferase" evidence="3">
    <location>
        <begin position="5"/>
        <end position="170"/>
    </location>
</feature>
<evidence type="ECO:0000256" key="1">
    <source>
        <dbReference type="ARBA" id="ARBA00022679"/>
    </source>
</evidence>
<dbReference type="Pfam" id="PF00583">
    <property type="entry name" value="Acetyltransf_1"/>
    <property type="match status" value="1"/>
</dbReference>
<reference evidence="4 5" key="1">
    <citation type="submission" date="2020-04" db="EMBL/GenBank/DDBJ databases">
        <title>Phylogenetic Diversity and Antibacterial Activity against Ralstonia solanacearum of Endophytic Actinomycete Isolated from Moss.</title>
        <authorList>
            <person name="Zhuang X."/>
        </authorList>
    </citation>
    <scope>NUCLEOTIDE SEQUENCE [LARGE SCALE GENOMIC DNA]</scope>
    <source>
        <strain evidence="4 5">LD120</strain>
    </source>
</reference>
<comment type="caution">
    <text evidence="4">The sequence shown here is derived from an EMBL/GenBank/DDBJ whole genome shotgun (WGS) entry which is preliminary data.</text>
</comment>
<dbReference type="InterPro" id="IPR016181">
    <property type="entry name" value="Acyl_CoA_acyltransferase"/>
</dbReference>
<dbReference type="InterPro" id="IPR000182">
    <property type="entry name" value="GNAT_dom"/>
</dbReference>
<dbReference type="Gene3D" id="3.40.630.30">
    <property type="match status" value="1"/>
</dbReference>
<evidence type="ECO:0000259" key="3">
    <source>
        <dbReference type="PROSITE" id="PS51186"/>
    </source>
</evidence>
<keyword evidence="5" id="KW-1185">Reference proteome</keyword>
<organism evidence="4 5">
    <name type="scientific">Streptomyces physcomitrii</name>
    <dbReference type="NCBI Taxonomy" id="2724184"/>
    <lineage>
        <taxon>Bacteria</taxon>
        <taxon>Bacillati</taxon>
        <taxon>Actinomycetota</taxon>
        <taxon>Actinomycetes</taxon>
        <taxon>Kitasatosporales</taxon>
        <taxon>Streptomycetaceae</taxon>
        <taxon>Streptomyces</taxon>
    </lineage>
</organism>
<dbReference type="SUPFAM" id="SSF55729">
    <property type="entry name" value="Acyl-CoA N-acyltransferases (Nat)"/>
    <property type="match status" value="1"/>
</dbReference>
<gene>
    <name evidence="4" type="ORF">HFV08_11265</name>
</gene>
<evidence type="ECO:0000313" key="4">
    <source>
        <dbReference type="EMBL" id="NKI41808.1"/>
    </source>
</evidence>